<organism evidence="1 2">
    <name type="scientific">Dentiscutata heterogama</name>
    <dbReference type="NCBI Taxonomy" id="1316150"/>
    <lineage>
        <taxon>Eukaryota</taxon>
        <taxon>Fungi</taxon>
        <taxon>Fungi incertae sedis</taxon>
        <taxon>Mucoromycota</taxon>
        <taxon>Glomeromycotina</taxon>
        <taxon>Glomeromycetes</taxon>
        <taxon>Diversisporales</taxon>
        <taxon>Gigasporaceae</taxon>
        <taxon>Dentiscutata</taxon>
    </lineage>
</organism>
<accession>A0ACA9PSB7</accession>
<evidence type="ECO:0000313" key="2">
    <source>
        <dbReference type="Proteomes" id="UP000789702"/>
    </source>
</evidence>
<gene>
    <name evidence="1" type="ORF">DHETER_LOCUS12455</name>
</gene>
<protein>
    <submittedName>
        <fullName evidence="1">15819_t:CDS:1</fullName>
    </submittedName>
</protein>
<sequence length="71" mass="8235">MAFFLLLPLIPTISSTIFKHYIEGPPKKSWDLKFHLAVTLLKNNTRFSKLPIEQLRKESVNFIIKVPPNIT</sequence>
<name>A0ACA9PSB7_9GLOM</name>
<proteinExistence type="predicted"/>
<reference evidence="1" key="1">
    <citation type="submission" date="2021-06" db="EMBL/GenBank/DDBJ databases">
        <authorList>
            <person name="Kallberg Y."/>
            <person name="Tangrot J."/>
            <person name="Rosling A."/>
        </authorList>
    </citation>
    <scope>NUCLEOTIDE SEQUENCE</scope>
    <source>
        <strain evidence="1">IL203A</strain>
    </source>
</reference>
<feature type="non-terminal residue" evidence="1">
    <location>
        <position position="71"/>
    </location>
</feature>
<comment type="caution">
    <text evidence="1">The sequence shown here is derived from an EMBL/GenBank/DDBJ whole genome shotgun (WGS) entry which is preliminary data.</text>
</comment>
<dbReference type="EMBL" id="CAJVPU010030610">
    <property type="protein sequence ID" value="CAG8714463.1"/>
    <property type="molecule type" value="Genomic_DNA"/>
</dbReference>
<dbReference type="Proteomes" id="UP000789702">
    <property type="component" value="Unassembled WGS sequence"/>
</dbReference>
<keyword evidence="2" id="KW-1185">Reference proteome</keyword>
<evidence type="ECO:0000313" key="1">
    <source>
        <dbReference type="EMBL" id="CAG8714463.1"/>
    </source>
</evidence>